<dbReference type="RefSeq" id="WP_304447532.1">
    <property type="nucleotide sequence ID" value="NZ_JARRAH010000001.1"/>
</dbReference>
<evidence type="ECO:0000313" key="2">
    <source>
        <dbReference type="Proteomes" id="UP001596406"/>
    </source>
</evidence>
<sequence length="61" mass="6851">MNDDEDDLELPRDGIAPDPDRIALMECFTCGTIFPRHDVKSVEKGTLRCPACDAENVWNVD</sequence>
<organism evidence="1 2">
    <name type="scientific">Halomarina ordinaria</name>
    <dbReference type="NCBI Taxonomy" id="3033939"/>
    <lineage>
        <taxon>Archaea</taxon>
        <taxon>Methanobacteriati</taxon>
        <taxon>Methanobacteriota</taxon>
        <taxon>Stenosarchaea group</taxon>
        <taxon>Halobacteria</taxon>
        <taxon>Halobacteriales</taxon>
        <taxon>Natronomonadaceae</taxon>
        <taxon>Halomarina</taxon>
    </lineage>
</organism>
<comment type="caution">
    <text evidence="1">The sequence shown here is derived from an EMBL/GenBank/DDBJ whole genome shotgun (WGS) entry which is preliminary data.</text>
</comment>
<dbReference type="Proteomes" id="UP001596406">
    <property type="component" value="Unassembled WGS sequence"/>
</dbReference>
<dbReference type="AlphaFoldDB" id="A0ABD5U5N1"/>
<reference evidence="1 2" key="1">
    <citation type="journal article" date="2019" name="Int. J. Syst. Evol. Microbiol.">
        <title>The Global Catalogue of Microorganisms (GCM) 10K type strain sequencing project: providing services to taxonomists for standard genome sequencing and annotation.</title>
        <authorList>
            <consortium name="The Broad Institute Genomics Platform"/>
            <consortium name="The Broad Institute Genome Sequencing Center for Infectious Disease"/>
            <person name="Wu L."/>
            <person name="Ma J."/>
        </authorList>
    </citation>
    <scope>NUCLEOTIDE SEQUENCE [LARGE SCALE GENOMIC DNA]</scope>
    <source>
        <strain evidence="1 2">PSRA2</strain>
    </source>
</reference>
<proteinExistence type="predicted"/>
<dbReference type="EMBL" id="JBHSXM010000001">
    <property type="protein sequence ID" value="MFC6835837.1"/>
    <property type="molecule type" value="Genomic_DNA"/>
</dbReference>
<evidence type="ECO:0000313" key="1">
    <source>
        <dbReference type="EMBL" id="MFC6835837.1"/>
    </source>
</evidence>
<gene>
    <name evidence="1" type="ORF">ACFQHK_04860</name>
</gene>
<accession>A0ABD5U5N1</accession>
<evidence type="ECO:0008006" key="3">
    <source>
        <dbReference type="Google" id="ProtNLM"/>
    </source>
</evidence>
<protein>
    <recommendedName>
        <fullName evidence="3">Zinc ribbon domain-containing protein</fullName>
    </recommendedName>
</protein>
<keyword evidence="2" id="KW-1185">Reference proteome</keyword>
<name>A0ABD5U5N1_9EURY</name>